<evidence type="ECO:0000259" key="3">
    <source>
        <dbReference type="Pfam" id="PF05065"/>
    </source>
</evidence>
<dbReference type="EMBL" id="NQVN01000004">
    <property type="protein sequence ID" value="PIO99662.1"/>
    <property type="molecule type" value="Genomic_DNA"/>
</dbReference>
<reference evidence="4 5" key="1">
    <citation type="submission" date="2017-08" db="EMBL/GenBank/DDBJ databases">
        <title>Pleomorphomonas carboxidotrophicus sp. nov., a new mesophilic hydrogenogenic carboxidotroph.</title>
        <authorList>
            <person name="Esquivel-Elizondo S."/>
            <person name="Krajmalnik-Brown R."/>
            <person name="Maldonado J."/>
        </authorList>
    </citation>
    <scope>NUCLEOTIDE SEQUENCE [LARGE SCALE GENOMIC DNA]</scope>
    <source>
        <strain evidence="4 5">SVCO-16</strain>
    </source>
</reference>
<dbReference type="InterPro" id="IPR024455">
    <property type="entry name" value="Phage_capsid"/>
</dbReference>
<organism evidence="4 5">
    <name type="scientific">Pleomorphomonas carboxyditropha</name>
    <dbReference type="NCBI Taxonomy" id="2023338"/>
    <lineage>
        <taxon>Bacteria</taxon>
        <taxon>Pseudomonadati</taxon>
        <taxon>Pseudomonadota</taxon>
        <taxon>Alphaproteobacteria</taxon>
        <taxon>Hyphomicrobiales</taxon>
        <taxon>Pleomorphomonadaceae</taxon>
        <taxon>Pleomorphomonas</taxon>
    </lineage>
</organism>
<feature type="domain" description="Phage capsid-like C-terminal" evidence="3">
    <location>
        <begin position="120"/>
        <end position="390"/>
    </location>
</feature>
<name>A0A2G9WZC3_9HYPH</name>
<gene>
    <name evidence="4" type="ORF">CJ014_10180</name>
</gene>
<dbReference type="AlphaFoldDB" id="A0A2G9WZC3"/>
<dbReference type="Pfam" id="PF05065">
    <property type="entry name" value="Phage_capsid"/>
    <property type="match status" value="1"/>
</dbReference>
<dbReference type="InterPro" id="IPR054612">
    <property type="entry name" value="Phage_capsid-like_C"/>
</dbReference>
<comment type="subcellular location">
    <subcellularLocation>
        <location evidence="1">Virion</location>
    </subcellularLocation>
</comment>
<dbReference type="Gene3D" id="3.30.2400.10">
    <property type="entry name" value="Major capsid protein gp5"/>
    <property type="match status" value="1"/>
</dbReference>
<sequence>MNKMMLETRSALPIETREGAGGEGGDPIVAAVAAIEEMRSAQTTFHTQQQQGAEALRTEVRSLTDRLTALETRNNRPGGGQQQQEEPTAERRAFGTYLRFGNAAPPEEIRALTVSTDTQGGYLAPAEMSTEFIRDLVEVSPVRSIASVRSTGAPSVIYPKRTSGTNAKWKGETQSQEESNISLGQAEIPVREINTFVDISNQLLADSAGQAEAEVRMALAENFGKTEATAFVNGAGPLQPEGFMTDADIGFTLNGHATNLSADALISLLYALPGAYRNAGSWAMNGTTLAMLRKLKDGQNNYLWQPAYVAGQPETILGRPVVEMVDMPDIEANAFPIIYGDFSAYRIVDRVGLSILVNPYLLATEGTTRIHATRRVGGGVLQAARFRKLKMAAS</sequence>
<feature type="region of interest" description="Disordered" evidence="2">
    <location>
        <begin position="70"/>
        <end position="89"/>
    </location>
</feature>
<dbReference type="Gene3D" id="3.30.2320.10">
    <property type="entry name" value="hypothetical protein PF0899 domain"/>
    <property type="match status" value="1"/>
</dbReference>
<keyword evidence="5" id="KW-1185">Reference proteome</keyword>
<dbReference type="SUPFAM" id="SSF56563">
    <property type="entry name" value="Major capsid protein gp5"/>
    <property type="match status" value="1"/>
</dbReference>
<proteinExistence type="predicted"/>
<evidence type="ECO:0000313" key="5">
    <source>
        <dbReference type="Proteomes" id="UP000231070"/>
    </source>
</evidence>
<dbReference type="NCBIfam" id="TIGR01554">
    <property type="entry name" value="major_cap_HK97"/>
    <property type="match status" value="1"/>
</dbReference>
<protein>
    <submittedName>
        <fullName evidence="4">Phage major capsid protein</fullName>
    </submittedName>
</protein>
<dbReference type="RefSeq" id="WP_100080361.1">
    <property type="nucleotide sequence ID" value="NZ_NQVN01000004.1"/>
</dbReference>
<evidence type="ECO:0000313" key="4">
    <source>
        <dbReference type="EMBL" id="PIO99662.1"/>
    </source>
</evidence>
<comment type="caution">
    <text evidence="4">The sequence shown here is derived from an EMBL/GenBank/DDBJ whole genome shotgun (WGS) entry which is preliminary data.</text>
</comment>
<dbReference type="OrthoDB" id="9786516at2"/>
<dbReference type="Proteomes" id="UP000231070">
    <property type="component" value="Unassembled WGS sequence"/>
</dbReference>
<evidence type="ECO:0000256" key="2">
    <source>
        <dbReference type="SAM" id="MobiDB-lite"/>
    </source>
</evidence>
<evidence type="ECO:0000256" key="1">
    <source>
        <dbReference type="ARBA" id="ARBA00004328"/>
    </source>
</evidence>
<accession>A0A2G9WZC3</accession>